<dbReference type="HOGENOM" id="CLU_007736_0_0_1"/>
<dbReference type="SMART" id="SM00386">
    <property type="entry name" value="HAT"/>
    <property type="match status" value="6"/>
</dbReference>
<dbReference type="Pfam" id="PF23233">
    <property type="entry name" value="HAT_Syf1_CNRKL1_N"/>
    <property type="match status" value="1"/>
</dbReference>
<dbReference type="Proteomes" id="UP000006310">
    <property type="component" value="Chromosome 3"/>
</dbReference>
<keyword evidence="6" id="KW-0508">mRNA splicing</keyword>
<evidence type="ECO:0000259" key="10">
    <source>
        <dbReference type="Pfam" id="PF23220"/>
    </source>
</evidence>
<protein>
    <recommendedName>
        <fullName evidence="8">Pre-mRNA-splicing factor SYF1</fullName>
    </recommendedName>
</protein>
<keyword evidence="4" id="KW-0747">Spliceosome</keyword>
<evidence type="ECO:0000256" key="7">
    <source>
        <dbReference type="ARBA" id="ARBA00023242"/>
    </source>
</evidence>
<evidence type="ECO:0000259" key="11">
    <source>
        <dbReference type="Pfam" id="PF23231"/>
    </source>
</evidence>
<reference evidence="14" key="2">
    <citation type="submission" date="2012-08" db="EMBL/GenBank/DDBJ databases">
        <title>Genome sequence of Kazachstania naganishii.</title>
        <authorList>
            <person name="Gordon J.L."/>
            <person name="Armisen D."/>
            <person name="Proux-Wera E."/>
            <person name="OhEigeartaigh S.S."/>
            <person name="Byrne K.P."/>
            <person name="Wolfe K.H."/>
        </authorList>
    </citation>
    <scope>NUCLEOTIDE SEQUENCE [LARGE SCALE GENOMIC DNA]</scope>
    <source>
        <strain evidence="14">ATCC MYA-139 / BCRC 22969 / CBS 8797 / CCRC 22969 / KCTC 17520 / NBRC 10181 / NCYC 3082</strain>
    </source>
</reference>
<keyword evidence="3" id="KW-0507">mRNA processing</keyword>
<dbReference type="OMA" id="IWYNYLR"/>
<dbReference type="AlphaFoldDB" id="J7RJ53"/>
<feature type="domain" description="Pre-mRNA-splicing factor Syf1-like N-terminal HAT-repeats" evidence="12">
    <location>
        <begin position="18"/>
        <end position="170"/>
    </location>
</feature>
<evidence type="ECO:0000256" key="6">
    <source>
        <dbReference type="ARBA" id="ARBA00023187"/>
    </source>
</evidence>
<evidence type="ECO:0000256" key="9">
    <source>
        <dbReference type="SAM" id="MobiDB-lite"/>
    </source>
</evidence>
<dbReference type="Gene3D" id="1.25.40.10">
    <property type="entry name" value="Tetratricopeptide repeat domain"/>
    <property type="match status" value="2"/>
</dbReference>
<dbReference type="Pfam" id="PF23220">
    <property type="entry name" value="HAT_Syf1_M"/>
    <property type="match status" value="1"/>
</dbReference>
<evidence type="ECO:0000256" key="5">
    <source>
        <dbReference type="ARBA" id="ARBA00022737"/>
    </source>
</evidence>
<evidence type="ECO:0000256" key="4">
    <source>
        <dbReference type="ARBA" id="ARBA00022728"/>
    </source>
</evidence>
<dbReference type="GeneID" id="34525223"/>
<dbReference type="STRING" id="1071383.J7RJ53"/>
<dbReference type="GO" id="GO:0005829">
    <property type="term" value="C:cytosol"/>
    <property type="evidence" value="ECO:0007669"/>
    <property type="project" value="EnsemblFungi"/>
</dbReference>
<keyword evidence="14" id="KW-1185">Reference proteome</keyword>
<dbReference type="RefSeq" id="XP_022463789.1">
    <property type="nucleotide sequence ID" value="XM_022607166.1"/>
</dbReference>
<dbReference type="EMBL" id="HE978316">
    <property type="protein sequence ID" value="CCK69543.1"/>
    <property type="molecule type" value="Genomic_DNA"/>
</dbReference>
<feature type="domain" description="Pre-mRNA-splicing factor Syf1/CRNKL1-like C-terminal HAT-repeats" evidence="11">
    <location>
        <begin position="440"/>
        <end position="804"/>
    </location>
</feature>
<accession>J7RJ53</accession>
<evidence type="ECO:0000259" key="12">
    <source>
        <dbReference type="Pfam" id="PF23233"/>
    </source>
</evidence>
<dbReference type="InterPro" id="IPR011990">
    <property type="entry name" value="TPR-like_helical_dom_sf"/>
</dbReference>
<evidence type="ECO:0000313" key="13">
    <source>
        <dbReference type="EMBL" id="CCK69543.1"/>
    </source>
</evidence>
<dbReference type="KEGG" id="kng:KNAG_0C04410"/>
<dbReference type="GO" id="GO:0071008">
    <property type="term" value="C:U2-type post-mRNA release spliceosomal complex"/>
    <property type="evidence" value="ECO:0007669"/>
    <property type="project" value="EnsemblFungi"/>
</dbReference>
<dbReference type="GO" id="GO:0071006">
    <property type="term" value="C:U2-type catalytic step 1 spliceosome"/>
    <property type="evidence" value="ECO:0007669"/>
    <property type="project" value="EnsemblFungi"/>
</dbReference>
<dbReference type="InterPro" id="IPR055433">
    <property type="entry name" value="HAT_Syf1-like_N"/>
</dbReference>
<evidence type="ECO:0000313" key="14">
    <source>
        <dbReference type="Proteomes" id="UP000006310"/>
    </source>
</evidence>
<comment type="similarity">
    <text evidence="2">Belongs to the crooked-neck family.</text>
</comment>
<name>J7RJ53_HUIN7</name>
<dbReference type="GO" id="GO:0000349">
    <property type="term" value="P:generation of catalytic spliceosome for first transesterification step"/>
    <property type="evidence" value="ECO:0007669"/>
    <property type="project" value="EnsemblFungi"/>
</dbReference>
<dbReference type="eggNOG" id="KOG2047">
    <property type="taxonomic scope" value="Eukaryota"/>
</dbReference>
<evidence type="ECO:0000256" key="2">
    <source>
        <dbReference type="ARBA" id="ARBA00008644"/>
    </source>
</evidence>
<feature type="region of interest" description="Disordered" evidence="9">
    <location>
        <begin position="815"/>
        <end position="841"/>
    </location>
</feature>
<dbReference type="InterPro" id="IPR045075">
    <property type="entry name" value="Syf1-like"/>
</dbReference>
<dbReference type="InterPro" id="IPR055430">
    <property type="entry name" value="HAT_Syf1_CNRKL1_C"/>
</dbReference>
<dbReference type="InterPro" id="IPR056350">
    <property type="entry name" value="HAT_Syf1_central"/>
</dbReference>
<keyword evidence="7" id="KW-0539">Nucleus</keyword>
<sequence length="841" mass="99168">MPGKQPSKCLERYLQDKDDIAFEYELQKDDTNLVTWQRYLDHWKAQYIEDKDKRPLQHIIWLYERLVAVLYEDIDVWYDYICWIFEHRDSISIKFISGLYKRCLEQVKAPSKTKRLTLDTLCVNYMKFAVDSLDLTVIRSALDQSLGKITKKQSRLKIWEILISFLQNKLIPLTETAFEGSDFETQYEKLQFQLYTTLFGDKLQKVDQDGDIWSAQMLKRYLIICPRDRIFDTLALLARTFDYHTIKECFDKYLFKNNNDRTSLSMQMIYLRALERLNLETAYQNLLRALKQNYPEENIKLLTEETSHYIKLSKLDELCMLLTDELSNTLKFKDFFYIYNYQIDFEQAYNSVVIQELESGQIQNKTKWETILGEHMTLLESHIESYDMKLSDLKLRQNPHNIDAWKDRVNLFATIKEKCEVYSQALVTIDPLNVYTPRAFGSLWCDYATVYWTAEDYDSAREIFDTAIKVPFPYLQDLELIYANWIEKEVKLLGVERGCNMLSSILKIPDQHEVLIEKFYSHSKTVPAQTVLFNSLKLWTMYLDFLEASSNVNGLILAYEQIISLKLVTPLLITSYAQFLQTIGQKEETYKVLQRGIDLFHANPTILFQLWVVLLHQIVDDEDIQTKREEYRDSFEQALSGLNDKVSCEDIYLLYHTFEEKLEQRSTMRAIDILRRGANSIPQKFTNSKLKLWDMALSEMHDNFGAVACRPIYEECIPQIPIPRNIKHILQFVQLETEQKEYKRVRELFSYGAQLVPPSKNEDLWKVWDQFEIEHGDRESYRDMLKLKKKLESELKVDTETVSQAEGGVRFVTSTVPQNRTPLPTDKSSAVSNPEEIDIDI</sequence>
<gene>
    <name evidence="13" type="primary">KNAG0C04410</name>
    <name evidence="13" type="ordered locus">KNAG_0C04410</name>
</gene>
<dbReference type="PANTHER" id="PTHR11246:SF5">
    <property type="entry name" value="PRE-MRNA-SPLICING FACTOR SYF1"/>
    <property type="match status" value="1"/>
</dbReference>
<dbReference type="OrthoDB" id="10067343at2759"/>
<reference evidence="13 14" key="1">
    <citation type="journal article" date="2011" name="Proc. Natl. Acad. Sci. U.S.A.">
        <title>Evolutionary erosion of yeast sex chromosomes by mating-type switching accidents.</title>
        <authorList>
            <person name="Gordon J.L."/>
            <person name="Armisen D."/>
            <person name="Proux-Wera E."/>
            <person name="Oheigeartaigh S.S."/>
            <person name="Byrne K.P."/>
            <person name="Wolfe K.H."/>
        </authorList>
    </citation>
    <scope>NUCLEOTIDE SEQUENCE [LARGE SCALE GENOMIC DNA]</scope>
    <source>
        <strain evidence="14">ATCC MYA-139 / BCRC 22969 / CBS 8797 / CCRC 22969 / KCTC 17520 / NBRC 10181 / NCYC 3082</strain>
    </source>
</reference>
<proteinExistence type="inferred from homology"/>
<keyword evidence="5" id="KW-0677">Repeat</keyword>
<organism evidence="13 14">
    <name type="scientific">Huiozyma naganishii (strain ATCC MYA-139 / BCRC 22969 / CBS 8797 / KCTC 17520 / NBRC 10181 / NCYC 3082 / Yp74L-3)</name>
    <name type="common">Yeast</name>
    <name type="synonym">Kazachstania naganishii</name>
    <dbReference type="NCBI Taxonomy" id="1071383"/>
    <lineage>
        <taxon>Eukaryota</taxon>
        <taxon>Fungi</taxon>
        <taxon>Dikarya</taxon>
        <taxon>Ascomycota</taxon>
        <taxon>Saccharomycotina</taxon>
        <taxon>Saccharomycetes</taxon>
        <taxon>Saccharomycetales</taxon>
        <taxon>Saccharomycetaceae</taxon>
        <taxon>Huiozyma</taxon>
    </lineage>
</organism>
<dbReference type="GO" id="GO:0000974">
    <property type="term" value="C:Prp19 complex"/>
    <property type="evidence" value="ECO:0007669"/>
    <property type="project" value="EnsemblFungi"/>
</dbReference>
<evidence type="ECO:0000256" key="1">
    <source>
        <dbReference type="ARBA" id="ARBA00004123"/>
    </source>
</evidence>
<dbReference type="GO" id="GO:0071007">
    <property type="term" value="C:U2-type catalytic step 2 spliceosome"/>
    <property type="evidence" value="ECO:0007669"/>
    <property type="project" value="EnsemblFungi"/>
</dbReference>
<evidence type="ECO:0000256" key="8">
    <source>
        <dbReference type="ARBA" id="ARBA00039472"/>
    </source>
</evidence>
<evidence type="ECO:0000256" key="3">
    <source>
        <dbReference type="ARBA" id="ARBA00022664"/>
    </source>
</evidence>
<dbReference type="SUPFAM" id="SSF48452">
    <property type="entry name" value="TPR-like"/>
    <property type="match status" value="2"/>
</dbReference>
<dbReference type="GO" id="GO:0071004">
    <property type="term" value="C:U2-type prespliceosome"/>
    <property type="evidence" value="ECO:0007669"/>
    <property type="project" value="EnsemblFungi"/>
</dbReference>
<feature type="compositionally biased region" description="Polar residues" evidence="9">
    <location>
        <begin position="815"/>
        <end position="832"/>
    </location>
</feature>
<dbReference type="InterPro" id="IPR003107">
    <property type="entry name" value="HAT"/>
</dbReference>
<dbReference type="Pfam" id="PF23231">
    <property type="entry name" value="HAT_Syf1_CNRKL1_C"/>
    <property type="match status" value="1"/>
</dbReference>
<comment type="subcellular location">
    <subcellularLocation>
        <location evidence="1">Nucleus</location>
    </subcellularLocation>
</comment>
<feature type="domain" description="Pre-mRNA-splicing factor SYF1 central HAT repeats" evidence="10">
    <location>
        <begin position="282"/>
        <end position="429"/>
    </location>
</feature>
<dbReference type="PANTHER" id="PTHR11246">
    <property type="entry name" value="PRE-MRNA SPLICING FACTOR"/>
    <property type="match status" value="1"/>
</dbReference>